<dbReference type="EMBL" id="JAJQKU010000001">
    <property type="protein sequence ID" value="MCD9096197.1"/>
    <property type="molecule type" value="Genomic_DNA"/>
</dbReference>
<dbReference type="RefSeq" id="WP_232134670.1">
    <property type="nucleotide sequence ID" value="NZ_JAJQKU010000001.1"/>
</dbReference>
<name>A0ABS8UBE3_9GAMM</name>
<reference evidence="1" key="1">
    <citation type="submission" date="2021-12" db="EMBL/GenBank/DDBJ databases">
        <authorList>
            <person name="Ulrich A."/>
        </authorList>
    </citation>
    <scope>NUCLEOTIDE SEQUENCE</scope>
    <source>
        <strain evidence="1">A1P009</strain>
    </source>
</reference>
<organism evidence="1 2">
    <name type="scientific">Luteimonas fraxinea</name>
    <dbReference type="NCBI Taxonomy" id="2901869"/>
    <lineage>
        <taxon>Bacteria</taxon>
        <taxon>Pseudomonadati</taxon>
        <taxon>Pseudomonadota</taxon>
        <taxon>Gammaproteobacteria</taxon>
        <taxon>Lysobacterales</taxon>
        <taxon>Lysobacteraceae</taxon>
        <taxon>Luteimonas</taxon>
    </lineage>
</organism>
<keyword evidence="2" id="KW-1185">Reference proteome</keyword>
<dbReference type="Gene3D" id="4.10.410.40">
    <property type="match status" value="1"/>
</dbReference>
<accession>A0ABS8UBE3</accession>
<dbReference type="Proteomes" id="UP001430360">
    <property type="component" value="Unassembled WGS sequence"/>
</dbReference>
<protein>
    <submittedName>
        <fullName evidence="1">Uncharacterized protein</fullName>
    </submittedName>
</protein>
<evidence type="ECO:0000313" key="1">
    <source>
        <dbReference type="EMBL" id="MCD9096197.1"/>
    </source>
</evidence>
<evidence type="ECO:0000313" key="2">
    <source>
        <dbReference type="Proteomes" id="UP001430360"/>
    </source>
</evidence>
<comment type="caution">
    <text evidence="1">The sequence shown here is derived from an EMBL/GenBank/DDBJ whole genome shotgun (WGS) entry which is preliminary data.</text>
</comment>
<gene>
    <name evidence="1" type="ORF">LTT95_04510</name>
</gene>
<reference evidence="1" key="2">
    <citation type="journal article" date="2022" name="Syst. Appl. Microbiol.">
        <title>Physiological and genomic characterisation of Luteimonas fraxinea sp. nov., a bacterial species associated with trees tolerant to ash dieback.</title>
        <authorList>
            <person name="Ulrich K."/>
            <person name="Becker R."/>
            <person name="Behrendt U."/>
            <person name="Kube M."/>
            <person name="Schneck V."/>
            <person name="Ulrich A."/>
        </authorList>
    </citation>
    <scope>NUCLEOTIDE SEQUENCE</scope>
    <source>
        <strain evidence="1">A1P009</strain>
    </source>
</reference>
<sequence>MAFTNSGSTVSICITPQNSNVAQAAFVALAYVPIANVGNLGERGANTNIVNYDTWDTNTTLKGKGITNAGDPQLEVAQNLADPGQIALRAAAASRADNYAFKVLRQNGDAQYFRGLVTGPTEPGGRNEDFVLNVFTLALNQIPIDVAATP</sequence>
<proteinExistence type="predicted"/>